<evidence type="ECO:0000256" key="2">
    <source>
        <dbReference type="ARBA" id="ARBA00006679"/>
    </source>
</evidence>
<name>A0ABY9WXJ2_9BACT</name>
<proteinExistence type="inferred from homology"/>
<evidence type="ECO:0000256" key="5">
    <source>
        <dbReference type="ARBA" id="ARBA00022989"/>
    </source>
</evidence>
<dbReference type="InterPro" id="IPR032808">
    <property type="entry name" value="DoxX"/>
</dbReference>
<evidence type="ECO:0000256" key="3">
    <source>
        <dbReference type="ARBA" id="ARBA00022475"/>
    </source>
</evidence>
<dbReference type="PANTHER" id="PTHR33452">
    <property type="entry name" value="OXIDOREDUCTASE CATD-RELATED"/>
    <property type="match status" value="1"/>
</dbReference>
<dbReference type="Pfam" id="PF07681">
    <property type="entry name" value="DoxX"/>
    <property type="match status" value="1"/>
</dbReference>
<evidence type="ECO:0000256" key="4">
    <source>
        <dbReference type="ARBA" id="ARBA00022692"/>
    </source>
</evidence>
<dbReference type="EMBL" id="CP043494">
    <property type="protein sequence ID" value="WNG47862.1"/>
    <property type="molecule type" value="Genomic_DNA"/>
</dbReference>
<keyword evidence="10" id="KW-1185">Reference proteome</keyword>
<dbReference type="RefSeq" id="WP_395804675.1">
    <property type="nucleotide sequence ID" value="NZ_CP043494.1"/>
</dbReference>
<evidence type="ECO:0000313" key="10">
    <source>
        <dbReference type="Proteomes" id="UP001611383"/>
    </source>
</evidence>
<feature type="transmembrane region" description="Helical" evidence="8">
    <location>
        <begin position="111"/>
        <end position="134"/>
    </location>
</feature>
<evidence type="ECO:0000256" key="6">
    <source>
        <dbReference type="ARBA" id="ARBA00023136"/>
    </source>
</evidence>
<comment type="subcellular location">
    <subcellularLocation>
        <location evidence="1">Cell membrane</location>
        <topology evidence="1">Multi-pass membrane protein</topology>
    </subcellularLocation>
</comment>
<feature type="transmembrane region" description="Helical" evidence="8">
    <location>
        <begin position="20"/>
        <end position="42"/>
    </location>
</feature>
<accession>A0ABY9WXJ2</accession>
<dbReference type="Proteomes" id="UP001611383">
    <property type="component" value="Chromosome"/>
</dbReference>
<keyword evidence="6 8" id="KW-0472">Membrane</keyword>
<evidence type="ECO:0000256" key="1">
    <source>
        <dbReference type="ARBA" id="ARBA00004651"/>
    </source>
</evidence>
<sequence length="169" mass="17635">MSRIESVQSSPAARDVGPTVLRVALGAVFLAHAGAKAFIFTFAGTAQFFEAHGFPGWTAWPVFLAELLGGLALVAGFRTRWVALGLVPVMLGALKPHLANGWMFTNSGGGWEYVAFLLLALVAQALLGSGAYALDERANSLTRSTPLPAGGVRGGLARRGALSRTPTRG</sequence>
<evidence type="ECO:0000313" key="9">
    <source>
        <dbReference type="EMBL" id="WNG47862.1"/>
    </source>
</evidence>
<feature type="region of interest" description="Disordered" evidence="7">
    <location>
        <begin position="145"/>
        <end position="169"/>
    </location>
</feature>
<keyword evidence="4 8" id="KW-0812">Transmembrane</keyword>
<dbReference type="PANTHER" id="PTHR33452:SF1">
    <property type="entry name" value="INNER MEMBRANE PROTEIN YPHA-RELATED"/>
    <property type="match status" value="1"/>
</dbReference>
<organism evidence="9 10">
    <name type="scientific">Archangium minus</name>
    <dbReference type="NCBI Taxonomy" id="83450"/>
    <lineage>
        <taxon>Bacteria</taxon>
        <taxon>Pseudomonadati</taxon>
        <taxon>Myxococcota</taxon>
        <taxon>Myxococcia</taxon>
        <taxon>Myxococcales</taxon>
        <taxon>Cystobacterineae</taxon>
        <taxon>Archangiaceae</taxon>
        <taxon>Archangium</taxon>
    </lineage>
</organism>
<feature type="transmembrane region" description="Helical" evidence="8">
    <location>
        <begin position="81"/>
        <end position="99"/>
    </location>
</feature>
<feature type="transmembrane region" description="Helical" evidence="8">
    <location>
        <begin position="54"/>
        <end position="74"/>
    </location>
</feature>
<dbReference type="InterPro" id="IPR051907">
    <property type="entry name" value="DoxX-like_oxidoreductase"/>
</dbReference>
<evidence type="ECO:0000256" key="7">
    <source>
        <dbReference type="SAM" id="MobiDB-lite"/>
    </source>
</evidence>
<reference evidence="9 10" key="1">
    <citation type="submission" date="2019-08" db="EMBL/GenBank/DDBJ databases">
        <title>Archangium and Cystobacter genomes.</title>
        <authorList>
            <person name="Chen I.-C.K."/>
            <person name="Wielgoss S."/>
        </authorList>
    </citation>
    <scope>NUCLEOTIDE SEQUENCE [LARGE SCALE GENOMIC DNA]</scope>
    <source>
        <strain evidence="9 10">Cbm 6</strain>
    </source>
</reference>
<protein>
    <submittedName>
        <fullName evidence="9">DoxX family protein</fullName>
    </submittedName>
</protein>
<evidence type="ECO:0000256" key="8">
    <source>
        <dbReference type="SAM" id="Phobius"/>
    </source>
</evidence>
<gene>
    <name evidence="9" type="ORF">F0U60_29785</name>
</gene>
<comment type="similarity">
    <text evidence="2">Belongs to the DoxX family.</text>
</comment>
<keyword evidence="3" id="KW-1003">Cell membrane</keyword>
<keyword evidence="5 8" id="KW-1133">Transmembrane helix</keyword>